<name>A0A4R8XRQ8_9MICO</name>
<dbReference type="SUPFAM" id="SSF141571">
    <property type="entry name" value="Pentapeptide repeat-like"/>
    <property type="match status" value="1"/>
</dbReference>
<evidence type="ECO:0000313" key="1">
    <source>
        <dbReference type="EMBL" id="TFC81176.1"/>
    </source>
</evidence>
<sequence>MVRAKTRGPQLDRIVLAGLTDADDLRAGDSREAERFSGCDLSGRDLTGIGFQECGLRGVTIDDAQHSLLAPVPSAHLGIIVT</sequence>
<gene>
    <name evidence="1" type="ORF">E3T23_06680</name>
</gene>
<evidence type="ECO:0008006" key="3">
    <source>
        <dbReference type="Google" id="ProtNLM"/>
    </source>
</evidence>
<comment type="caution">
    <text evidence="1">The sequence shown here is derived from an EMBL/GenBank/DDBJ whole genome shotgun (WGS) entry which is preliminary data.</text>
</comment>
<protein>
    <recommendedName>
        <fullName evidence="3">Pentapeptide repeat-containing protein</fullName>
    </recommendedName>
</protein>
<dbReference type="RefSeq" id="WP_134369606.1">
    <property type="nucleotide sequence ID" value="NZ_SOGN01000035.1"/>
</dbReference>
<dbReference type="OrthoDB" id="2579959at2"/>
<dbReference type="AlphaFoldDB" id="A0A4R8XRQ8"/>
<dbReference type="EMBL" id="SOGN01000035">
    <property type="protein sequence ID" value="TFC81176.1"/>
    <property type="molecule type" value="Genomic_DNA"/>
</dbReference>
<proteinExistence type="predicted"/>
<accession>A0A4R8XRQ8</accession>
<reference evidence="1 2" key="1">
    <citation type="submission" date="2019-03" db="EMBL/GenBank/DDBJ databases">
        <title>Genomics of glacier-inhabiting Cryobacterium strains.</title>
        <authorList>
            <person name="Liu Q."/>
            <person name="Xin Y.-H."/>
        </authorList>
    </citation>
    <scope>NUCLEOTIDE SEQUENCE [LARGE SCALE GENOMIC DNA]</scope>
    <source>
        <strain evidence="1 2">TMT2-48-2</strain>
    </source>
</reference>
<organism evidence="1 2">
    <name type="scientific">Cryobacterium cheniae</name>
    <dbReference type="NCBI Taxonomy" id="1259262"/>
    <lineage>
        <taxon>Bacteria</taxon>
        <taxon>Bacillati</taxon>
        <taxon>Actinomycetota</taxon>
        <taxon>Actinomycetes</taxon>
        <taxon>Micrococcales</taxon>
        <taxon>Microbacteriaceae</taxon>
        <taxon>Cryobacterium</taxon>
    </lineage>
</organism>
<keyword evidence="2" id="KW-1185">Reference proteome</keyword>
<evidence type="ECO:0000313" key="2">
    <source>
        <dbReference type="Proteomes" id="UP000298433"/>
    </source>
</evidence>
<dbReference type="Proteomes" id="UP000298433">
    <property type="component" value="Unassembled WGS sequence"/>
</dbReference>